<keyword evidence="1" id="KW-1133">Transmembrane helix</keyword>
<keyword evidence="1" id="KW-0812">Transmembrane</keyword>
<feature type="transmembrane region" description="Helical" evidence="1">
    <location>
        <begin position="37"/>
        <end position="54"/>
    </location>
</feature>
<keyword evidence="1" id="KW-0472">Membrane</keyword>
<gene>
    <name evidence="2" type="ORF">ABDB84_04610</name>
</gene>
<evidence type="ECO:0000313" key="3">
    <source>
        <dbReference type="Proteomes" id="UP001410394"/>
    </source>
</evidence>
<dbReference type="Proteomes" id="UP001410394">
    <property type="component" value="Unassembled WGS sequence"/>
</dbReference>
<dbReference type="RefSeq" id="WP_345918516.1">
    <property type="nucleotide sequence ID" value="NZ_JBDIVE010000002.1"/>
</dbReference>
<reference evidence="2 3" key="1">
    <citation type="journal article" date="2018" name="Int. J. Syst. Evol. Microbiol.">
        <title>Uliginosibacterium sediminicola sp. nov., isolated from freshwater sediment.</title>
        <authorList>
            <person name="Hwang W.M."/>
            <person name="Kim S.M."/>
            <person name="Kang K."/>
            <person name="Ahn T.Y."/>
        </authorList>
    </citation>
    <scope>NUCLEOTIDE SEQUENCE [LARGE SCALE GENOMIC DNA]</scope>
    <source>
        <strain evidence="2 3">M1-21</strain>
    </source>
</reference>
<name>A0ABU9YVN2_9RHOO</name>
<accession>A0ABU9YVN2</accession>
<evidence type="ECO:0000256" key="1">
    <source>
        <dbReference type="SAM" id="Phobius"/>
    </source>
</evidence>
<dbReference type="EMBL" id="JBDIVE010000002">
    <property type="protein sequence ID" value="MEN3067750.1"/>
    <property type="molecule type" value="Genomic_DNA"/>
</dbReference>
<feature type="transmembrane region" description="Helical" evidence="1">
    <location>
        <begin position="61"/>
        <end position="82"/>
    </location>
</feature>
<keyword evidence="3" id="KW-1185">Reference proteome</keyword>
<proteinExistence type="predicted"/>
<organism evidence="2 3">
    <name type="scientific">Uliginosibacterium sediminicola</name>
    <dbReference type="NCBI Taxonomy" id="2024550"/>
    <lineage>
        <taxon>Bacteria</taxon>
        <taxon>Pseudomonadati</taxon>
        <taxon>Pseudomonadota</taxon>
        <taxon>Betaproteobacteria</taxon>
        <taxon>Rhodocyclales</taxon>
        <taxon>Zoogloeaceae</taxon>
        <taxon>Uliginosibacterium</taxon>
    </lineage>
</organism>
<evidence type="ECO:0000313" key="2">
    <source>
        <dbReference type="EMBL" id="MEN3067750.1"/>
    </source>
</evidence>
<evidence type="ECO:0008006" key="4">
    <source>
        <dbReference type="Google" id="ProtNLM"/>
    </source>
</evidence>
<sequence>MAASLAAGLLLALAGSVLLYLASPHQRWCRTALRARPARLGAALLLAGALWLLAQSLLLPTAVFVLLTWLMLLCVALTYLGALRAAPKEH</sequence>
<comment type="caution">
    <text evidence="2">The sequence shown here is derived from an EMBL/GenBank/DDBJ whole genome shotgun (WGS) entry which is preliminary data.</text>
</comment>
<protein>
    <recommendedName>
        <fullName evidence="4">DUF3325 domain-containing protein</fullName>
    </recommendedName>
</protein>